<gene>
    <name evidence="2" type="ORF">HannXRQ_Chr14g0445111</name>
    <name evidence="1" type="ORF">HanXRQr2_Chr14g0647611</name>
</gene>
<reference evidence="1 3" key="1">
    <citation type="journal article" date="2017" name="Nature">
        <title>The sunflower genome provides insights into oil metabolism, flowering and Asterid evolution.</title>
        <authorList>
            <person name="Badouin H."/>
            <person name="Gouzy J."/>
            <person name="Grassa C.J."/>
            <person name="Murat F."/>
            <person name="Staton S.E."/>
            <person name="Cottret L."/>
            <person name="Lelandais-Briere C."/>
            <person name="Owens G.L."/>
            <person name="Carrere S."/>
            <person name="Mayjonade B."/>
            <person name="Legrand L."/>
            <person name="Gill N."/>
            <person name="Kane N.C."/>
            <person name="Bowers J.E."/>
            <person name="Hubner S."/>
            <person name="Bellec A."/>
            <person name="Berard A."/>
            <person name="Berges H."/>
            <person name="Blanchet N."/>
            <person name="Boniface M.C."/>
            <person name="Brunel D."/>
            <person name="Catrice O."/>
            <person name="Chaidir N."/>
            <person name="Claudel C."/>
            <person name="Donnadieu C."/>
            <person name="Faraut T."/>
            <person name="Fievet G."/>
            <person name="Helmstetter N."/>
            <person name="King M."/>
            <person name="Knapp S.J."/>
            <person name="Lai Z."/>
            <person name="Le Paslier M.C."/>
            <person name="Lippi Y."/>
            <person name="Lorenzon L."/>
            <person name="Mandel J.R."/>
            <person name="Marage G."/>
            <person name="Marchand G."/>
            <person name="Marquand E."/>
            <person name="Bret-Mestries E."/>
            <person name="Morien E."/>
            <person name="Nambeesan S."/>
            <person name="Nguyen T."/>
            <person name="Pegot-Espagnet P."/>
            <person name="Pouilly N."/>
            <person name="Raftis F."/>
            <person name="Sallet E."/>
            <person name="Schiex T."/>
            <person name="Thomas J."/>
            <person name="Vandecasteele C."/>
            <person name="Vares D."/>
            <person name="Vear F."/>
            <person name="Vautrin S."/>
            <person name="Crespi M."/>
            <person name="Mangin B."/>
            <person name="Burke J.M."/>
            <person name="Salse J."/>
            <person name="Munos S."/>
            <person name="Vincourt P."/>
            <person name="Rieseberg L.H."/>
            <person name="Langlade N.B."/>
        </authorList>
    </citation>
    <scope>NUCLEOTIDE SEQUENCE [LARGE SCALE GENOMIC DNA]</scope>
    <source>
        <strain evidence="3">cv. SF193</strain>
        <tissue evidence="1">Leaves</tissue>
    </source>
</reference>
<evidence type="ECO:0000313" key="3">
    <source>
        <dbReference type="Proteomes" id="UP000215914"/>
    </source>
</evidence>
<accession>A0A251SI31</accession>
<evidence type="ECO:0000313" key="2">
    <source>
        <dbReference type="EMBL" id="OTF98393.1"/>
    </source>
</evidence>
<keyword evidence="3" id="KW-1185">Reference proteome</keyword>
<sequence>MPFFPGNVEIIESATVPLLAIAWDHQVQVAKLVKSELKIYAKWTLDSSAIGIAWLDDQMLVVLTSAGQLCLYANDGTLIHNTSFAVDGGRGDDVIGHHTHFSDVLGKAHHNCIVVRGASLYLLGPTHLVVSCLLLCKERIEVLRRGGDWMGAFNMAMMLYDGEAHGVFDLPRALDDVRKVIMSYLVELLLAYVDEVFSYISVTLGRQLEHLNDSLIDSFSVTSEQYTSVGGVAVEFCVHIKRTDILFDEILSRFESVQQKETFLELLEAYNLKDMLGSLPPEVFLVYIFCTLPGASVCCNHNLSS</sequence>
<dbReference type="Proteomes" id="UP000215914">
    <property type="component" value="Chromosome 14"/>
</dbReference>
<dbReference type="InParanoid" id="A0A251SI31"/>
<dbReference type="EMBL" id="CM007903">
    <property type="protein sequence ID" value="OTF98393.1"/>
    <property type="molecule type" value="Genomic_DNA"/>
</dbReference>
<dbReference type="AlphaFoldDB" id="A0A251SI31"/>
<dbReference type="PANTHER" id="PTHR12616">
    <property type="entry name" value="VACUOLAR PROTEIN SORTING VPS41"/>
    <property type="match status" value="1"/>
</dbReference>
<dbReference type="InterPro" id="IPR045111">
    <property type="entry name" value="Vps41/Vps8"/>
</dbReference>
<dbReference type="GO" id="GO:0006623">
    <property type="term" value="P:protein targeting to vacuole"/>
    <property type="evidence" value="ECO:0007669"/>
    <property type="project" value="InterPro"/>
</dbReference>
<proteinExistence type="predicted"/>
<organism evidence="2 3">
    <name type="scientific">Helianthus annuus</name>
    <name type="common">Common sunflower</name>
    <dbReference type="NCBI Taxonomy" id="4232"/>
    <lineage>
        <taxon>Eukaryota</taxon>
        <taxon>Viridiplantae</taxon>
        <taxon>Streptophyta</taxon>
        <taxon>Embryophyta</taxon>
        <taxon>Tracheophyta</taxon>
        <taxon>Spermatophyta</taxon>
        <taxon>Magnoliopsida</taxon>
        <taxon>eudicotyledons</taxon>
        <taxon>Gunneridae</taxon>
        <taxon>Pentapetalae</taxon>
        <taxon>asterids</taxon>
        <taxon>campanulids</taxon>
        <taxon>Asterales</taxon>
        <taxon>Asteraceae</taxon>
        <taxon>Asteroideae</taxon>
        <taxon>Heliantheae alliance</taxon>
        <taxon>Heliantheae</taxon>
        <taxon>Helianthus</taxon>
    </lineage>
</organism>
<evidence type="ECO:0000313" key="1">
    <source>
        <dbReference type="EMBL" id="KAF5769383.1"/>
    </source>
</evidence>
<dbReference type="PANTHER" id="PTHR12616:SF8">
    <property type="entry name" value="VACUOLAR PROTEIN SORTING-ASSOCIATED PROTEIN 8 HOMOLOG"/>
    <property type="match status" value="1"/>
</dbReference>
<reference evidence="1" key="3">
    <citation type="submission" date="2020-06" db="EMBL/GenBank/DDBJ databases">
        <title>Helianthus annuus Genome sequencing and assembly Release 2.</title>
        <authorList>
            <person name="Gouzy J."/>
            <person name="Langlade N."/>
            <person name="Munos S."/>
        </authorList>
    </citation>
    <scope>NUCLEOTIDE SEQUENCE</scope>
    <source>
        <tissue evidence="1">Leaves</tissue>
    </source>
</reference>
<protein>
    <submittedName>
        <fullName evidence="2">Uncharacterized protein</fullName>
    </submittedName>
</protein>
<name>A0A251SI31_HELAN</name>
<dbReference type="Gramene" id="mRNA:HanXRQr2_Chr14g0647611">
    <property type="protein sequence ID" value="mRNA:HanXRQr2_Chr14g0647611"/>
    <property type="gene ID" value="HanXRQr2_Chr14g0647611"/>
</dbReference>
<reference evidence="2" key="2">
    <citation type="submission" date="2017-02" db="EMBL/GenBank/DDBJ databases">
        <title>Sunflower complete genome.</title>
        <authorList>
            <person name="Langlade N."/>
            <person name="Munos S."/>
        </authorList>
    </citation>
    <scope>NUCLEOTIDE SEQUENCE [LARGE SCALE GENOMIC DNA]</scope>
    <source>
        <tissue evidence="2">Leaves</tissue>
    </source>
</reference>
<dbReference type="EMBL" id="MNCJ02000329">
    <property type="protein sequence ID" value="KAF5769383.1"/>
    <property type="molecule type" value="Genomic_DNA"/>
</dbReference>
<dbReference type="STRING" id="4232.A0A251SI31"/>